<keyword evidence="2" id="KW-1185">Reference proteome</keyword>
<dbReference type="EMBL" id="MAEL01000054">
    <property type="protein sequence ID" value="KAF1302194.1"/>
    <property type="molecule type" value="Genomic_DNA"/>
</dbReference>
<accession>A0ABQ6YWV9</accession>
<dbReference type="Proteomes" id="UP000782705">
    <property type="component" value="Unassembled WGS sequence"/>
</dbReference>
<evidence type="ECO:0000313" key="1">
    <source>
        <dbReference type="EMBL" id="KAF1302194.1"/>
    </source>
</evidence>
<evidence type="ECO:0008006" key="3">
    <source>
        <dbReference type="Google" id="ProtNLM"/>
    </source>
</evidence>
<comment type="caution">
    <text evidence="1">The sequence shown here is derived from an EMBL/GenBank/DDBJ whole genome shotgun (WGS) entry which is preliminary data.</text>
</comment>
<dbReference type="RefSeq" id="WP_161903173.1">
    <property type="nucleotide sequence ID" value="NZ_MAEL01000054.1"/>
</dbReference>
<protein>
    <recommendedName>
        <fullName evidence="3">Transposase</fullName>
    </recommendedName>
</protein>
<sequence length="85" mass="9767">MSFCSKKTLRTKLEELPVQEVLNSFVEKVTEDFFEKFDMMPSKANRGLLANVCLLYSIKSKKSNKNREEDSFLSARQGLTLSMPL</sequence>
<name>A0ABQ6YWV9_9ENTE</name>
<reference evidence="1 2" key="1">
    <citation type="submission" date="2016-06" db="EMBL/GenBank/DDBJ databases">
        <title>Four novel species of enterococci isolated from chicken manure.</title>
        <authorList>
            <person name="Van Tyne D."/>
        </authorList>
    </citation>
    <scope>NUCLEOTIDE SEQUENCE [LARGE SCALE GENOMIC DNA]</scope>
    <source>
        <strain evidence="1 2">CU12B</strain>
    </source>
</reference>
<proteinExistence type="predicted"/>
<gene>
    <name evidence="1" type="ORF">BAU17_02125</name>
</gene>
<evidence type="ECO:0000313" key="2">
    <source>
        <dbReference type="Proteomes" id="UP000782705"/>
    </source>
</evidence>
<organism evidence="1 2">
    <name type="scientific">Candidatus Enterococcus willemsii</name>
    <dbReference type="NCBI Taxonomy" id="1857215"/>
    <lineage>
        <taxon>Bacteria</taxon>
        <taxon>Bacillati</taxon>
        <taxon>Bacillota</taxon>
        <taxon>Bacilli</taxon>
        <taxon>Lactobacillales</taxon>
        <taxon>Enterococcaceae</taxon>
        <taxon>Enterococcus</taxon>
    </lineage>
</organism>